<keyword evidence="2" id="KW-1188">Viral release from host cell</keyword>
<dbReference type="Pfam" id="PF03581">
    <property type="entry name" value="Herpes_UL33"/>
    <property type="match status" value="1"/>
</dbReference>
<protein>
    <submittedName>
        <fullName evidence="4">DNA packaging protein</fullName>
    </submittedName>
</protein>
<dbReference type="InterPro" id="IPR005208">
    <property type="entry name" value="Herpes_TT2"/>
</dbReference>
<keyword evidence="1" id="KW-1048">Host nucleus</keyword>
<dbReference type="GO" id="GO:0019073">
    <property type="term" value="P:viral DNA genome packaging"/>
    <property type="evidence" value="ECO:0007669"/>
    <property type="project" value="InterPro"/>
</dbReference>
<dbReference type="KEGG" id="vg:30999390"/>
<keyword evidence="5" id="KW-1185">Reference proteome</keyword>
<dbReference type="HAMAP" id="MF_04015">
    <property type="entry name" value="HSV_TRM2"/>
    <property type="match status" value="1"/>
</dbReference>
<evidence type="ECO:0000313" key="4">
    <source>
        <dbReference type="EMBL" id="APZ76264.1"/>
    </source>
</evidence>
<reference evidence="4" key="1">
    <citation type="submission" date="2016-12" db="EMBL/GenBank/DDBJ databases">
        <title>A murine herpesvirus closely related to ubiquitous human herpesviruses causes T-cell depletion.</title>
        <authorList>
            <person name="Patel S.J."/>
            <person name="Zhao G."/>
            <person name="Penna V.R."/>
            <person name="Park E."/>
            <person name="Lauron E.J."/>
            <person name="Harvey I.B."/>
            <person name="Beatty W.L."/>
            <person name="Plougastel-Douglas B."/>
            <person name="Poursine-Laurent J."/>
            <person name="Fremont D.H."/>
            <person name="Wang D."/>
            <person name="Yokoyama W.M."/>
        </authorList>
    </citation>
    <scope>NUCLEOTIDE SEQUENCE [LARGE SCALE GENOMIC DNA]</scope>
    <source>
        <strain evidence="4">YOK1</strain>
    </source>
</reference>
<name>A0A1P8VIU2_9BETA</name>
<evidence type="ECO:0000313" key="5">
    <source>
        <dbReference type="Proteomes" id="UP000202182"/>
    </source>
</evidence>
<dbReference type="Proteomes" id="UP000202182">
    <property type="component" value="Segment"/>
</dbReference>
<sequence>MAQSNSKSEIELLYDDICRTQDIEIDFVPMLPKIYDVLLPSLDARLNFLNVGNRHLSLFKYLHGCNIDCKHSAIVSEKINLLNTVISKLLNVNCILEEQEALTNP</sequence>
<organism evidence="4">
    <name type="scientific">Murid betaherpesvirus 3</name>
    <dbReference type="NCBI Taxonomy" id="2560603"/>
    <lineage>
        <taxon>Viruses</taxon>
        <taxon>Duplodnaviria</taxon>
        <taxon>Heunggongvirae</taxon>
        <taxon>Peploviricota</taxon>
        <taxon>Herviviricetes</taxon>
        <taxon>Herpesvirales</taxon>
        <taxon>Orthoherpesviridae</taxon>
        <taxon>Betaherpesvirinae</taxon>
        <taxon>Roseolovirus</taxon>
        <taxon>Roseolovirus muridbeta3</taxon>
    </lineage>
</organism>
<gene>
    <name evidence="4" type="primary">ORF49</name>
    <name evidence="4" type="ORF">MRV_0053</name>
</gene>
<proteinExistence type="inferred from homology"/>
<evidence type="ECO:0000256" key="1">
    <source>
        <dbReference type="ARBA" id="ARBA00022562"/>
    </source>
</evidence>
<evidence type="ECO:0000256" key="2">
    <source>
        <dbReference type="ARBA" id="ARBA00022612"/>
    </source>
</evidence>
<dbReference type="OrthoDB" id="25354at10239"/>
<dbReference type="EMBL" id="KY355735">
    <property type="protein sequence ID" value="APZ76264.1"/>
    <property type="molecule type" value="Genomic_DNA"/>
</dbReference>
<accession>A0A1P8VIU2</accession>
<keyword evidence="3" id="KW-0231">Viral genome packaging</keyword>
<evidence type="ECO:0000256" key="3">
    <source>
        <dbReference type="ARBA" id="ARBA00023219"/>
    </source>
</evidence>